<reference evidence="10 11" key="1">
    <citation type="journal article" date="2011" name="J. Bacteriol.">
        <title>Genome sequence of the 1,4-dioxane-degrading Pseudonocardia dioxanivorans strain CB1190.</title>
        <authorList>
            <person name="Sales C.M."/>
            <person name="Mahendra S."/>
            <person name="Grostern A."/>
            <person name="Parales R.E."/>
            <person name="Goodwin L.A."/>
            <person name="Woyke T."/>
            <person name="Nolan M."/>
            <person name="Lapidus A."/>
            <person name="Chertkov O."/>
            <person name="Ovchinnikova G."/>
            <person name="Sczyrba A."/>
            <person name="Alvarez-Cohen L."/>
        </authorList>
    </citation>
    <scope>NUCLEOTIDE SEQUENCE [LARGE SCALE GENOMIC DNA]</scope>
    <source>
        <strain evidence="11">ATCC 55486 / DSM 44775 / JCM 13855 / CB1190</strain>
    </source>
</reference>
<evidence type="ECO:0000256" key="8">
    <source>
        <dbReference type="SAM" id="Phobius"/>
    </source>
</evidence>
<feature type="transmembrane region" description="Helical" evidence="8">
    <location>
        <begin position="222"/>
        <end position="247"/>
    </location>
</feature>
<dbReference type="Gene3D" id="1.20.1250.20">
    <property type="entry name" value="MFS general substrate transporter like domains"/>
    <property type="match status" value="1"/>
</dbReference>
<comment type="subcellular location">
    <subcellularLocation>
        <location evidence="1">Cell inner membrane</location>
        <topology evidence="1">Multi-pass membrane protein</topology>
    </subcellularLocation>
</comment>
<evidence type="ECO:0000256" key="4">
    <source>
        <dbReference type="ARBA" id="ARBA00022692"/>
    </source>
</evidence>
<gene>
    <name evidence="10" type="ordered locus">Psed_0612</name>
</gene>
<feature type="transmembrane region" description="Helical" evidence="8">
    <location>
        <begin position="302"/>
        <end position="319"/>
    </location>
</feature>
<keyword evidence="6 8" id="KW-0472">Membrane</keyword>
<dbReference type="PANTHER" id="PTHR23513">
    <property type="entry name" value="INTEGRAL MEMBRANE EFFLUX PROTEIN-RELATED"/>
    <property type="match status" value="1"/>
</dbReference>
<dbReference type="EMBL" id="CP002593">
    <property type="protein sequence ID" value="AEA22875.1"/>
    <property type="molecule type" value="Genomic_DNA"/>
</dbReference>
<keyword evidence="5 8" id="KW-1133">Transmembrane helix</keyword>
<dbReference type="eggNOG" id="COG0477">
    <property type="taxonomic scope" value="Bacteria"/>
</dbReference>
<sequence length="497" mass="51664">MPGLGNDQARSCQSGRVIVPGPEETSRRSSGPEPATRDLRTPPSGGDPAGPTDRLRTNGSEPPTRRLAPGPTRRLGAVVRAVLADTTPLRTPAYRRLWGAGVITVIGAQLSVVAVPTQIYQLTGSSAYVGLTGLFGLVPLVLFGLWGGAIADVMDRRILLLLTGAGIAATSLALWVTSATGVGNVWVVLTLFAVQSAMLAMNQPTRNAVIPRLIPADELPAANALNMTVFQLGAVVGPLLAGVLIPVVGLSTLYLIDACALLATLWATWMLPPVPPGEVGTRRRAGLRNVLEGFRYVSTKKVLLVSFLVDLVAMGFGMPRVVFPEMAEKTFGDPPGGGIALGLLFAAIPVGMVAAGLFSGWLQRIRRQGMAVTFAVIVWGVGVALFGLTSSLWLAVVLLAVAGGGDLISSVYRNSMLQSVATDEMRGRMQGVFIVVVAGGPRLADLWHGSAAAAVGPGPAATIGGVAVVVGVVVVVLMFREFWTYRGPVAGSSTTAE</sequence>
<evidence type="ECO:0000256" key="2">
    <source>
        <dbReference type="ARBA" id="ARBA00022448"/>
    </source>
</evidence>
<dbReference type="PANTHER" id="PTHR23513:SF9">
    <property type="entry name" value="ENTEROBACTIN EXPORTER ENTS"/>
    <property type="match status" value="1"/>
</dbReference>
<dbReference type="AlphaFoldDB" id="F4CTR6"/>
<feature type="transmembrane region" description="Helical" evidence="8">
    <location>
        <begin position="460"/>
        <end position="479"/>
    </location>
</feature>
<dbReference type="STRING" id="675635.Psed_0612"/>
<keyword evidence="2" id="KW-0813">Transport</keyword>
<accession>F4CTR6</accession>
<evidence type="ECO:0000259" key="9">
    <source>
        <dbReference type="PROSITE" id="PS50850"/>
    </source>
</evidence>
<name>F4CTR6_PSEUX</name>
<evidence type="ECO:0000313" key="11">
    <source>
        <dbReference type="Proteomes" id="UP000007809"/>
    </source>
</evidence>
<keyword evidence="3" id="KW-1003">Cell membrane</keyword>
<dbReference type="Pfam" id="PF05977">
    <property type="entry name" value="MFS_3"/>
    <property type="match status" value="1"/>
</dbReference>
<keyword evidence="11" id="KW-1185">Reference proteome</keyword>
<dbReference type="PROSITE" id="PS50850">
    <property type="entry name" value="MFS"/>
    <property type="match status" value="1"/>
</dbReference>
<evidence type="ECO:0000256" key="7">
    <source>
        <dbReference type="SAM" id="MobiDB-lite"/>
    </source>
</evidence>
<dbReference type="InterPro" id="IPR020846">
    <property type="entry name" value="MFS_dom"/>
</dbReference>
<feature type="domain" description="Major facilitator superfamily (MFS) profile" evidence="9">
    <location>
        <begin position="301"/>
        <end position="497"/>
    </location>
</feature>
<dbReference type="HOGENOM" id="CLU_034180_11_0_11"/>
<dbReference type="CDD" id="cd06173">
    <property type="entry name" value="MFS_MefA_like"/>
    <property type="match status" value="1"/>
</dbReference>
<evidence type="ECO:0000256" key="1">
    <source>
        <dbReference type="ARBA" id="ARBA00004429"/>
    </source>
</evidence>
<evidence type="ECO:0000256" key="5">
    <source>
        <dbReference type="ARBA" id="ARBA00022989"/>
    </source>
</evidence>
<dbReference type="Proteomes" id="UP000007809">
    <property type="component" value="Chromosome"/>
</dbReference>
<feature type="transmembrane region" description="Helical" evidence="8">
    <location>
        <begin position="369"/>
        <end position="386"/>
    </location>
</feature>
<dbReference type="InterPro" id="IPR036259">
    <property type="entry name" value="MFS_trans_sf"/>
</dbReference>
<evidence type="ECO:0000256" key="3">
    <source>
        <dbReference type="ARBA" id="ARBA00022475"/>
    </source>
</evidence>
<dbReference type="KEGG" id="pdx:Psed_0612"/>
<dbReference type="GO" id="GO:0005886">
    <property type="term" value="C:plasma membrane"/>
    <property type="evidence" value="ECO:0007669"/>
    <property type="project" value="UniProtKB-SubCell"/>
</dbReference>
<feature type="transmembrane region" description="Helical" evidence="8">
    <location>
        <begin position="158"/>
        <end position="177"/>
    </location>
</feature>
<proteinExistence type="predicted"/>
<evidence type="ECO:0000256" key="6">
    <source>
        <dbReference type="ARBA" id="ARBA00023136"/>
    </source>
</evidence>
<evidence type="ECO:0000313" key="10">
    <source>
        <dbReference type="EMBL" id="AEA22875.1"/>
    </source>
</evidence>
<feature type="region of interest" description="Disordered" evidence="7">
    <location>
        <begin position="1"/>
        <end position="71"/>
    </location>
</feature>
<feature type="transmembrane region" description="Helical" evidence="8">
    <location>
        <begin position="339"/>
        <end position="362"/>
    </location>
</feature>
<protein>
    <submittedName>
        <fullName evidence="10">Major facilitator superfamily MFS_1</fullName>
    </submittedName>
</protein>
<dbReference type="InterPro" id="IPR010290">
    <property type="entry name" value="TM_effector"/>
</dbReference>
<organism evidence="10 11">
    <name type="scientific">Pseudonocardia dioxanivorans (strain ATCC 55486 / DSM 44775 / JCM 13855 / CB1190)</name>
    <dbReference type="NCBI Taxonomy" id="675635"/>
    <lineage>
        <taxon>Bacteria</taxon>
        <taxon>Bacillati</taxon>
        <taxon>Actinomycetota</taxon>
        <taxon>Actinomycetes</taxon>
        <taxon>Pseudonocardiales</taxon>
        <taxon>Pseudonocardiaceae</taxon>
        <taxon>Pseudonocardia</taxon>
    </lineage>
</organism>
<feature type="transmembrane region" description="Helical" evidence="8">
    <location>
        <begin position="97"/>
        <end position="115"/>
    </location>
</feature>
<dbReference type="SUPFAM" id="SSF103473">
    <property type="entry name" value="MFS general substrate transporter"/>
    <property type="match status" value="1"/>
</dbReference>
<feature type="transmembrane region" description="Helical" evidence="8">
    <location>
        <begin position="127"/>
        <end position="146"/>
    </location>
</feature>
<keyword evidence="4 8" id="KW-0812">Transmembrane</keyword>
<dbReference type="GO" id="GO:0022857">
    <property type="term" value="F:transmembrane transporter activity"/>
    <property type="evidence" value="ECO:0007669"/>
    <property type="project" value="InterPro"/>
</dbReference>